<dbReference type="AlphaFoldDB" id="A0A4P9W837"/>
<dbReference type="Gene3D" id="1.20.140.50">
    <property type="entry name" value="alix/aip1 like domains"/>
    <property type="match status" value="1"/>
</dbReference>
<name>A0A4P9W837_9FUNG</name>
<dbReference type="InterPro" id="IPR038499">
    <property type="entry name" value="BRO1_sf"/>
</dbReference>
<comment type="similarity">
    <text evidence="1">Belongs to the palA/RIM20 family.</text>
</comment>
<dbReference type="PANTHER" id="PTHR23030:SF39">
    <property type="entry name" value="PROGRAMMED CELL DEATH 6-INTERACTING PROTEIN"/>
    <property type="match status" value="1"/>
</dbReference>
<dbReference type="PANTHER" id="PTHR23030">
    <property type="entry name" value="PCD6 INTERACTING PROTEIN-RELATED"/>
    <property type="match status" value="1"/>
</dbReference>
<dbReference type="InterPro" id="IPR025304">
    <property type="entry name" value="ALIX_V_dom"/>
</dbReference>
<dbReference type="Proteomes" id="UP000269721">
    <property type="component" value="Unassembled WGS sequence"/>
</dbReference>
<dbReference type="GO" id="GO:0005768">
    <property type="term" value="C:endosome"/>
    <property type="evidence" value="ECO:0007669"/>
    <property type="project" value="TreeGrafter"/>
</dbReference>
<accession>A0A4P9W837</accession>
<gene>
    <name evidence="3" type="ORF">BDK51DRAFT_23917</name>
</gene>
<evidence type="ECO:0000313" key="3">
    <source>
        <dbReference type="EMBL" id="RKO87228.1"/>
    </source>
</evidence>
<proteinExistence type="inferred from homology"/>
<feature type="domain" description="BRO1" evidence="2">
    <location>
        <begin position="1"/>
        <end position="201"/>
    </location>
</feature>
<dbReference type="EMBL" id="KZ997583">
    <property type="protein sequence ID" value="RKO87228.1"/>
    <property type="molecule type" value="Genomic_DNA"/>
</dbReference>
<protein>
    <submittedName>
        <fullName evidence="3">ALIX V-shaped domain binding to HIV-domain-containing protein</fullName>
    </submittedName>
</protein>
<dbReference type="OrthoDB" id="64867at2759"/>
<evidence type="ECO:0000313" key="4">
    <source>
        <dbReference type="Proteomes" id="UP000269721"/>
    </source>
</evidence>
<dbReference type="Pfam" id="PF03097">
    <property type="entry name" value="BRO1"/>
    <property type="match status" value="1"/>
</dbReference>
<reference evidence="4" key="1">
    <citation type="journal article" date="2018" name="Nat. Microbiol.">
        <title>Leveraging single-cell genomics to expand the fungal tree of life.</title>
        <authorList>
            <person name="Ahrendt S.R."/>
            <person name="Quandt C.A."/>
            <person name="Ciobanu D."/>
            <person name="Clum A."/>
            <person name="Salamov A."/>
            <person name="Andreopoulos B."/>
            <person name="Cheng J.F."/>
            <person name="Woyke T."/>
            <person name="Pelin A."/>
            <person name="Henrissat B."/>
            <person name="Reynolds N.K."/>
            <person name="Benny G.L."/>
            <person name="Smith M.E."/>
            <person name="James T.Y."/>
            <person name="Grigoriev I.V."/>
        </authorList>
    </citation>
    <scope>NUCLEOTIDE SEQUENCE [LARGE SCALE GENOMIC DNA]</scope>
</reference>
<dbReference type="Pfam" id="PF13949">
    <property type="entry name" value="ALIX_LYPXL_bnd"/>
    <property type="match status" value="1"/>
</dbReference>
<dbReference type="Gene3D" id="1.25.40.280">
    <property type="entry name" value="alix/aip1 like domains"/>
    <property type="match status" value="1"/>
</dbReference>
<feature type="non-terminal residue" evidence="3">
    <location>
        <position position="1"/>
    </location>
</feature>
<evidence type="ECO:0000259" key="2">
    <source>
        <dbReference type="PROSITE" id="PS51180"/>
    </source>
</evidence>
<keyword evidence="4" id="KW-1185">Reference proteome</keyword>
<dbReference type="Gene3D" id="1.20.120.560">
    <property type="entry name" value="alix/aip1 in complex with the ypdl late domain"/>
    <property type="match status" value="1"/>
</dbReference>
<evidence type="ECO:0000256" key="1">
    <source>
        <dbReference type="ARBA" id="ARBA00038154"/>
    </source>
</evidence>
<sequence>KNALDAKKDGIIAKLANTVADLYDSAYASVAPSGAITPSILTQLQIKAHMFRAAAQYRKAADSSAGAKYGEEVARLEIAESHVKKGMDGSLFKNAPPALQMDLKNLQAIVSQARTRAEKDNDMVYMETVPRADALAPIGFAKLAGAKLLPDISSMGEIIGSAYFAKLVPFAVHQAASLYSDRKDRLVTAEIETLQEATTLCQSLLSSLNLPAAIEALEQPAGLPPSLLARSEEVRREGGASGLEESWKTINALAAKNASILDEALKVLDDEALDDAQMRRQFGDRWTRTPSSELTASLRSSAKTYRDKLSSAKKSDLIVRKKFDNEKMHIMALGSSREELESTIPSSNNSNSLALKDPNVRELKVLLSKLNDNLKKRAALIEELKQFQRADDIGPRLIEAASKKTEIDNELLFTEQLKLYDRFTSQMRELASQQGPLLENINAANDKFIESKQTNDALRMRERALQNLDNAYKLFKELSGNMLEGIKVGI</sequence>
<dbReference type="InterPro" id="IPR004328">
    <property type="entry name" value="BRO1_dom"/>
</dbReference>
<organism evidence="3 4">
    <name type="scientific">Blyttiomyces helicus</name>
    <dbReference type="NCBI Taxonomy" id="388810"/>
    <lineage>
        <taxon>Eukaryota</taxon>
        <taxon>Fungi</taxon>
        <taxon>Fungi incertae sedis</taxon>
        <taxon>Chytridiomycota</taxon>
        <taxon>Chytridiomycota incertae sedis</taxon>
        <taxon>Chytridiomycetes</taxon>
        <taxon>Chytridiomycetes incertae sedis</taxon>
        <taxon>Blyttiomyces</taxon>
    </lineage>
</organism>
<dbReference type="PROSITE" id="PS51180">
    <property type="entry name" value="BRO1"/>
    <property type="match status" value="1"/>
</dbReference>